<feature type="compositionally biased region" description="Polar residues" evidence="1">
    <location>
        <begin position="418"/>
        <end position="444"/>
    </location>
</feature>
<proteinExistence type="predicted"/>
<dbReference type="STRING" id="416450.A0A1V6PQB3"/>
<feature type="compositionally biased region" description="Polar residues" evidence="1">
    <location>
        <begin position="280"/>
        <end position="293"/>
    </location>
</feature>
<comment type="caution">
    <text evidence="2">The sequence shown here is derived from an EMBL/GenBank/DDBJ whole genome shotgun (WGS) entry which is preliminary data.</text>
</comment>
<dbReference type="AlphaFoldDB" id="A0A1V6PQB3"/>
<gene>
    <name evidence="2" type="ORF">PENANT_c058G05452</name>
</gene>
<feature type="compositionally biased region" description="Basic and acidic residues" evidence="1">
    <location>
        <begin position="197"/>
        <end position="216"/>
    </location>
</feature>
<feature type="compositionally biased region" description="Polar residues" evidence="1">
    <location>
        <begin position="259"/>
        <end position="272"/>
    </location>
</feature>
<protein>
    <submittedName>
        <fullName evidence="2">Uncharacterized protein</fullName>
    </submittedName>
</protein>
<reference evidence="3" key="1">
    <citation type="journal article" date="2017" name="Nat. Microbiol.">
        <title>Global analysis of biosynthetic gene clusters reveals vast potential of secondary metabolite production in Penicillium species.</title>
        <authorList>
            <person name="Nielsen J.C."/>
            <person name="Grijseels S."/>
            <person name="Prigent S."/>
            <person name="Ji B."/>
            <person name="Dainat J."/>
            <person name="Nielsen K.F."/>
            <person name="Frisvad J.C."/>
            <person name="Workman M."/>
            <person name="Nielsen J."/>
        </authorList>
    </citation>
    <scope>NUCLEOTIDE SEQUENCE [LARGE SCALE GENOMIC DNA]</scope>
    <source>
        <strain evidence="3">IBT 31811</strain>
    </source>
</reference>
<evidence type="ECO:0000256" key="1">
    <source>
        <dbReference type="SAM" id="MobiDB-lite"/>
    </source>
</evidence>
<accession>A0A1V6PQB3</accession>
<feature type="compositionally biased region" description="Low complexity" evidence="1">
    <location>
        <begin position="457"/>
        <end position="475"/>
    </location>
</feature>
<dbReference type="EMBL" id="MDYN01000058">
    <property type="protein sequence ID" value="OQD79185.1"/>
    <property type="molecule type" value="Genomic_DNA"/>
</dbReference>
<evidence type="ECO:0000313" key="3">
    <source>
        <dbReference type="Proteomes" id="UP000191672"/>
    </source>
</evidence>
<sequence>MSFCSAQLTAQIEVPIDKIPLYRARSGEPDFAERLSADLASLIILDPPQRQAILSKAPIILHVDRLDAPDDLSFHITPDESQGPGLAETNSGGTMGDDASSKQNLSDVQVFDVPRPDNQSNNPDLTLCPPTRGISSHVLQSIGGGVDSVTSFQNSQIVAYEHPERINSETSEALSTREIPADLPSGRPTETPGAGSEDIRHDESRENADRENHELAAEVPVGSPSIRQARSYPTPGLDSPSTPIPSSKRAKRSAEETRGQSFLPSPSQTPSSDFHFADQPPNSRGAGNTSAKSQLAGEAFSDVTENMFVDDDSFENMDIQSIRDRMLPILENIDTSEANLEDSAMKTQLLSQPTDYPPENAQHQAATPPRRASILSATSDLSDNMSVISSEDVEQFDDDHINNLKRKHSVALPEECDSSTPSSTDHSLETFSSGALAESVTSHSSDGEEYDEGLGMQSPLSQSPSEPTSPSPTQLAEDMDNIGPPESSGLWMAFPQITSHQRGQVQRTGDRLLLDDLATFLEKYSGTWKVSGFWNGPVWKTASPSKSSPGQDRAGLMTYLLDLQNDGDTYDMKIRIARVSLFLFFEREIICERQRGTANSALKRNAVSKLCNSRGLGLAEKRKLHKSFHNEKKIGEYWWWCVSFFGPSFLLRCSKEAGKKINQSRFPLDAMIAYVLHEIPQTVNPYTALDAAVVHLLMTGNFPEEFTQQDIETKLSGCYGSMLKRPRSGSFKRVHAPDPPPCPVRLIDLVCGLVGAQRPV</sequence>
<feature type="region of interest" description="Disordered" evidence="1">
    <location>
        <begin position="351"/>
        <end position="371"/>
    </location>
</feature>
<feature type="region of interest" description="Disordered" evidence="1">
    <location>
        <begin position="411"/>
        <end position="490"/>
    </location>
</feature>
<keyword evidence="3" id="KW-1185">Reference proteome</keyword>
<feature type="region of interest" description="Disordered" evidence="1">
    <location>
        <begin position="160"/>
        <end position="298"/>
    </location>
</feature>
<feature type="region of interest" description="Disordered" evidence="1">
    <location>
        <begin position="72"/>
        <end position="104"/>
    </location>
</feature>
<evidence type="ECO:0000313" key="2">
    <source>
        <dbReference type="EMBL" id="OQD79185.1"/>
    </source>
</evidence>
<name>A0A1V6PQB3_9EURO</name>
<dbReference type="Proteomes" id="UP000191672">
    <property type="component" value="Unassembled WGS sequence"/>
</dbReference>
<organism evidence="2 3">
    <name type="scientific">Penicillium antarcticum</name>
    <dbReference type="NCBI Taxonomy" id="416450"/>
    <lineage>
        <taxon>Eukaryota</taxon>
        <taxon>Fungi</taxon>
        <taxon>Dikarya</taxon>
        <taxon>Ascomycota</taxon>
        <taxon>Pezizomycotina</taxon>
        <taxon>Eurotiomycetes</taxon>
        <taxon>Eurotiomycetidae</taxon>
        <taxon>Eurotiales</taxon>
        <taxon>Aspergillaceae</taxon>
        <taxon>Penicillium</taxon>
    </lineage>
</organism>